<feature type="region of interest" description="Disordered" evidence="1">
    <location>
        <begin position="490"/>
        <end position="526"/>
    </location>
</feature>
<keyword evidence="2" id="KW-0472">Membrane</keyword>
<keyword evidence="2" id="KW-1133">Transmembrane helix</keyword>
<dbReference type="AlphaFoldDB" id="A0AAU8CVJ2"/>
<feature type="transmembrane region" description="Helical" evidence="2">
    <location>
        <begin position="53"/>
        <end position="73"/>
    </location>
</feature>
<protein>
    <submittedName>
        <fullName evidence="3">Uncharacterized protein</fullName>
    </submittedName>
</protein>
<feature type="transmembrane region" description="Helical" evidence="2">
    <location>
        <begin position="306"/>
        <end position="326"/>
    </location>
</feature>
<dbReference type="EMBL" id="CP159253">
    <property type="protein sequence ID" value="XCG50897.1"/>
    <property type="molecule type" value="Genomic_DNA"/>
</dbReference>
<gene>
    <name evidence="3" type="ORF">ABVK50_10645</name>
</gene>
<feature type="transmembrane region" description="Helical" evidence="2">
    <location>
        <begin position="354"/>
        <end position="374"/>
    </location>
</feature>
<keyword evidence="2" id="KW-0812">Transmembrane</keyword>
<name>A0AAU8CVJ2_9HYPH</name>
<feature type="transmembrane region" description="Helical" evidence="2">
    <location>
        <begin position="258"/>
        <end position="276"/>
    </location>
</feature>
<feature type="transmembrane region" description="Helical" evidence="2">
    <location>
        <begin position="394"/>
        <end position="413"/>
    </location>
</feature>
<feature type="transmembrane region" description="Helical" evidence="2">
    <location>
        <begin position="466"/>
        <end position="485"/>
    </location>
</feature>
<sequence length="526" mass="57408">MDPLLSSEFWFGAAVLSAYQFAKFSELSSPDPDFAARSALFPNLRAIDFAGRLTYFATLAAFLAATLLIYFILCKISPTILFGWAQVSGATLDEELRTFIDTVNYPLYIAAAYIGFTQPGIPFLSNIGNVQRNLFHAWMGVPTRVMSTSSFFATQILTRSQDTKRLAKELQLLVSDAFVQRIEAYADADFYRAHLARLKLDDEAELSKGTRRELKILTRQLVDVATLATVRESGVASLSRLAGDLHVSMLPNRGWPKAFLAGGILFIAMTFLWNLIPAFDGLAARFLSAGALYDFWPSNLEFSGQYLIAQAGPIFLTTGIALAMWVSAFGQAQMAAVEEPRPVRGLADHLNRHAGLLALTVIVILLFDIFQAFFDHGAYKLGKTREFVALVQVSLPIYLLHSFISLFVCFVLLRYMDDGAGRWRIASTLSLLAAGVALASLFYAAAQVQHKFNVPFGPNGADLATLMVIINVSAASMAFACAALCKRQAETAPNPPQRRDPPRTHARGSAGVSVNAPLAPATPPGE</sequence>
<proteinExistence type="predicted"/>
<organism evidence="3">
    <name type="scientific">Mesorhizobium sp. WSM2240</name>
    <dbReference type="NCBI Taxonomy" id="3228851"/>
    <lineage>
        <taxon>Bacteria</taxon>
        <taxon>Pseudomonadati</taxon>
        <taxon>Pseudomonadota</taxon>
        <taxon>Alphaproteobacteria</taxon>
        <taxon>Hyphomicrobiales</taxon>
        <taxon>Phyllobacteriaceae</taxon>
        <taxon>Mesorhizobium</taxon>
    </lineage>
</organism>
<evidence type="ECO:0000313" key="3">
    <source>
        <dbReference type="EMBL" id="XCG50897.1"/>
    </source>
</evidence>
<dbReference type="RefSeq" id="WP_353641591.1">
    <property type="nucleotide sequence ID" value="NZ_CP159253.1"/>
</dbReference>
<reference evidence="3" key="1">
    <citation type="submission" date="2024-06" db="EMBL/GenBank/DDBJ databases">
        <title>Mesorhizobium karijinii sp. nov., a symbiont of the iconic Swainsona formosa from arid Australia.</title>
        <authorList>
            <person name="Hill Y.J."/>
            <person name="Watkin E.L.J."/>
            <person name="O'Hara G.W."/>
            <person name="Terpolilli J."/>
            <person name="Tye M.L."/>
            <person name="Kohlmeier M.G."/>
        </authorList>
    </citation>
    <scope>NUCLEOTIDE SEQUENCE</scope>
    <source>
        <strain evidence="3">WSM2240</strain>
    </source>
</reference>
<evidence type="ECO:0000256" key="1">
    <source>
        <dbReference type="SAM" id="MobiDB-lite"/>
    </source>
</evidence>
<feature type="transmembrane region" description="Helical" evidence="2">
    <location>
        <begin position="425"/>
        <end position="446"/>
    </location>
</feature>
<evidence type="ECO:0000256" key="2">
    <source>
        <dbReference type="SAM" id="Phobius"/>
    </source>
</evidence>
<accession>A0AAU8CVJ2</accession>